<accession>A0A8C3IKQ2</accession>
<organism evidence="2 3">
    <name type="scientific">Chrysemys picta bellii</name>
    <name type="common">Western painted turtle</name>
    <name type="synonym">Emys bellii</name>
    <dbReference type="NCBI Taxonomy" id="8478"/>
    <lineage>
        <taxon>Eukaryota</taxon>
        <taxon>Metazoa</taxon>
        <taxon>Chordata</taxon>
        <taxon>Craniata</taxon>
        <taxon>Vertebrata</taxon>
        <taxon>Euteleostomi</taxon>
        <taxon>Archelosauria</taxon>
        <taxon>Testudinata</taxon>
        <taxon>Testudines</taxon>
        <taxon>Cryptodira</taxon>
        <taxon>Durocryptodira</taxon>
        <taxon>Testudinoidea</taxon>
        <taxon>Emydidae</taxon>
        <taxon>Chrysemys</taxon>
    </lineage>
</organism>
<keyword evidence="3" id="KW-1185">Reference proteome</keyword>
<name>A0A8C3IKQ2_CHRPI</name>
<evidence type="ECO:0000313" key="2">
    <source>
        <dbReference type="Ensembl" id="ENSCPBP00000035344.1"/>
    </source>
</evidence>
<reference evidence="2" key="2">
    <citation type="submission" date="2025-09" db="UniProtKB">
        <authorList>
            <consortium name="Ensembl"/>
        </authorList>
    </citation>
    <scope>IDENTIFICATION</scope>
</reference>
<sequence>MQGIFHLSLNGTHVAWSDRMRSSVPTALWAGLAAADSCVRGWDRDWKRDVTVRVQAPQKENRGSETERQSNQISGFNREFL</sequence>
<reference evidence="2" key="1">
    <citation type="submission" date="2025-08" db="UniProtKB">
        <authorList>
            <consortium name="Ensembl"/>
        </authorList>
    </citation>
    <scope>IDENTIFICATION</scope>
</reference>
<evidence type="ECO:0000256" key="1">
    <source>
        <dbReference type="SAM" id="MobiDB-lite"/>
    </source>
</evidence>
<dbReference type="Proteomes" id="UP000694380">
    <property type="component" value="Unplaced"/>
</dbReference>
<proteinExistence type="predicted"/>
<dbReference type="AlphaFoldDB" id="A0A8C3IKQ2"/>
<feature type="region of interest" description="Disordered" evidence="1">
    <location>
        <begin position="54"/>
        <end position="81"/>
    </location>
</feature>
<feature type="compositionally biased region" description="Basic and acidic residues" evidence="1">
    <location>
        <begin position="59"/>
        <end position="68"/>
    </location>
</feature>
<dbReference type="Ensembl" id="ENSCPBT00000041454.1">
    <property type="protein sequence ID" value="ENSCPBP00000035344.1"/>
    <property type="gene ID" value="ENSCPBG00000024609.1"/>
</dbReference>
<protein>
    <submittedName>
        <fullName evidence="2">Uncharacterized protein</fullName>
    </submittedName>
</protein>
<evidence type="ECO:0000313" key="3">
    <source>
        <dbReference type="Proteomes" id="UP000694380"/>
    </source>
</evidence>